<accession>A0ABR8DRG6</accession>
<protein>
    <recommendedName>
        <fullName evidence="4">Transposase</fullName>
    </recommendedName>
</protein>
<organism evidence="2 3">
    <name type="scientific">Nostoc flagelliforme FACHB-838</name>
    <dbReference type="NCBI Taxonomy" id="2692904"/>
    <lineage>
        <taxon>Bacteria</taxon>
        <taxon>Bacillati</taxon>
        <taxon>Cyanobacteriota</taxon>
        <taxon>Cyanophyceae</taxon>
        <taxon>Nostocales</taxon>
        <taxon>Nostocaceae</taxon>
        <taxon>Nostoc</taxon>
    </lineage>
</organism>
<comment type="caution">
    <text evidence="2">The sequence shown here is derived from an EMBL/GenBank/DDBJ whole genome shotgun (WGS) entry which is preliminary data.</text>
</comment>
<evidence type="ECO:0000256" key="1">
    <source>
        <dbReference type="SAM" id="MobiDB-lite"/>
    </source>
</evidence>
<dbReference type="EMBL" id="JACJSI010000042">
    <property type="protein sequence ID" value="MBD2531818.1"/>
    <property type="molecule type" value="Genomic_DNA"/>
</dbReference>
<dbReference type="Proteomes" id="UP000623440">
    <property type="component" value="Unassembled WGS sequence"/>
</dbReference>
<evidence type="ECO:0000313" key="2">
    <source>
        <dbReference type="EMBL" id="MBD2531818.1"/>
    </source>
</evidence>
<proteinExistence type="predicted"/>
<dbReference type="RefSeq" id="WP_190942489.1">
    <property type="nucleotide sequence ID" value="NZ_JACJSI010000042.1"/>
</dbReference>
<evidence type="ECO:0008006" key="4">
    <source>
        <dbReference type="Google" id="ProtNLM"/>
    </source>
</evidence>
<keyword evidence="3" id="KW-1185">Reference proteome</keyword>
<feature type="region of interest" description="Disordered" evidence="1">
    <location>
        <begin position="64"/>
        <end position="91"/>
    </location>
</feature>
<sequence>MNHKGFGKIASPQKSLNQELRQVFRKFNKRGKLRSTPWALHEISRLESRDGKVHQVVVASSQNDMAQGDACSGRSHHHDSEIQALGNHQGF</sequence>
<name>A0ABR8DRG6_9NOSO</name>
<reference evidence="2 3" key="1">
    <citation type="journal article" date="2020" name="ISME J.">
        <title>Comparative genomics reveals insights into cyanobacterial evolution and habitat adaptation.</title>
        <authorList>
            <person name="Chen M.Y."/>
            <person name="Teng W.K."/>
            <person name="Zhao L."/>
            <person name="Hu C.X."/>
            <person name="Zhou Y.K."/>
            <person name="Han B.P."/>
            <person name="Song L.R."/>
            <person name="Shu W.S."/>
        </authorList>
    </citation>
    <scope>NUCLEOTIDE SEQUENCE [LARGE SCALE GENOMIC DNA]</scope>
    <source>
        <strain evidence="2 3">FACHB-838</strain>
    </source>
</reference>
<evidence type="ECO:0000313" key="3">
    <source>
        <dbReference type="Proteomes" id="UP000623440"/>
    </source>
</evidence>
<gene>
    <name evidence="2" type="ORF">H6G97_20380</name>
</gene>